<dbReference type="Proteomes" id="UP001228049">
    <property type="component" value="Unassembled WGS sequence"/>
</dbReference>
<organism evidence="2 3">
    <name type="scientific">Dissostichus eleginoides</name>
    <name type="common">Patagonian toothfish</name>
    <name type="synonym">Dissostichus amissus</name>
    <dbReference type="NCBI Taxonomy" id="100907"/>
    <lineage>
        <taxon>Eukaryota</taxon>
        <taxon>Metazoa</taxon>
        <taxon>Chordata</taxon>
        <taxon>Craniata</taxon>
        <taxon>Vertebrata</taxon>
        <taxon>Euteleostomi</taxon>
        <taxon>Actinopterygii</taxon>
        <taxon>Neopterygii</taxon>
        <taxon>Teleostei</taxon>
        <taxon>Neoteleostei</taxon>
        <taxon>Acanthomorphata</taxon>
        <taxon>Eupercaria</taxon>
        <taxon>Perciformes</taxon>
        <taxon>Notothenioidei</taxon>
        <taxon>Nototheniidae</taxon>
        <taxon>Dissostichus</taxon>
    </lineage>
</organism>
<gene>
    <name evidence="2" type="ORF">KUDE01_025423</name>
</gene>
<sequence length="67" mass="7322">MAMTEIAEDDLDEMMRGEAEDVFFQEGVSSLVPEIMATGTHSPGGPNGIIRSQSFAGFSTLQERRSR</sequence>
<comment type="caution">
    <text evidence="2">The sequence shown here is derived from an EMBL/GenBank/DDBJ whole genome shotgun (WGS) entry which is preliminary data.</text>
</comment>
<evidence type="ECO:0000256" key="1">
    <source>
        <dbReference type="SAM" id="MobiDB-lite"/>
    </source>
</evidence>
<keyword evidence="3" id="KW-1185">Reference proteome</keyword>
<feature type="compositionally biased region" description="Polar residues" evidence="1">
    <location>
        <begin position="50"/>
        <end position="61"/>
    </location>
</feature>
<reference evidence="2" key="1">
    <citation type="submission" date="2023-04" db="EMBL/GenBank/DDBJ databases">
        <title>Chromosome-level genome of Chaenocephalus aceratus.</title>
        <authorList>
            <person name="Park H."/>
        </authorList>
    </citation>
    <scope>NUCLEOTIDE SEQUENCE</scope>
    <source>
        <strain evidence="2">DE</strain>
        <tissue evidence="2">Muscle</tissue>
    </source>
</reference>
<feature type="region of interest" description="Disordered" evidence="1">
    <location>
        <begin position="39"/>
        <end position="67"/>
    </location>
</feature>
<evidence type="ECO:0000313" key="3">
    <source>
        <dbReference type="Proteomes" id="UP001228049"/>
    </source>
</evidence>
<dbReference type="AlphaFoldDB" id="A0AAD9EWC3"/>
<proteinExistence type="predicted"/>
<name>A0AAD9EWC3_DISEL</name>
<accession>A0AAD9EWC3</accession>
<dbReference type="EMBL" id="JASDAP010000025">
    <property type="protein sequence ID" value="KAK1879892.1"/>
    <property type="molecule type" value="Genomic_DNA"/>
</dbReference>
<protein>
    <submittedName>
        <fullName evidence="2">Rho family-interacting cell polarization regulator 2</fullName>
    </submittedName>
</protein>
<evidence type="ECO:0000313" key="2">
    <source>
        <dbReference type="EMBL" id="KAK1879892.1"/>
    </source>
</evidence>